<sequence length="434" mass="50426">MEKQNTVNSRFSVYKHVLITKKDIRITSLFIVLKIDKMGTIMLFTDWHKYVKTNSRKAAHRITENSNKKLYYVTKMLNFLFFDSDFRIEKLSDITVEMAKDFMNAYGQCQLPDDGDNTSRAEQSVNRCIDANLGFLSELAENKIVSFRKSDLYKTVEYRTKKGGIGKKRVPVFNVYYTSSERELLRDMPEKVFSVFLNLVRNKYPDILMCVALSAFGGLRPSETCNVRRRDSALGPGIRFAMENGKIMDIAVDLKQEKVLRSDGIDVGGIKKERTQRIYPAFRKVFYELYLEYMDYIEGRKYEADYGPLNINRSGMAMTYPNYYSIFQKAVKELAMILLSCDDAELNSYGLLLQEKSLRPHALRHWFSVKLTLFGEDLASLKYWRGDRSPESALLYLQNKSDLERSYKRINNENFDYSLWKAGKMFGVNENAGD</sequence>
<accession>A0AAW4UK19</accession>
<protein>
    <submittedName>
        <fullName evidence="2">Site-specific integrase</fullName>
    </submittedName>
</protein>
<dbReference type="SUPFAM" id="SSF56349">
    <property type="entry name" value="DNA breaking-rejoining enzymes"/>
    <property type="match status" value="1"/>
</dbReference>
<name>A0AAW4UK19_9FIRM</name>
<gene>
    <name evidence="2" type="ORF">LIZ82_00745</name>
</gene>
<evidence type="ECO:0000313" key="2">
    <source>
        <dbReference type="EMBL" id="MCB6959424.1"/>
    </source>
</evidence>
<proteinExistence type="predicted"/>
<evidence type="ECO:0000256" key="1">
    <source>
        <dbReference type="ARBA" id="ARBA00023172"/>
    </source>
</evidence>
<dbReference type="EMBL" id="JAJCJQ010000001">
    <property type="protein sequence ID" value="MCB6959424.1"/>
    <property type="molecule type" value="Genomic_DNA"/>
</dbReference>
<dbReference type="CDD" id="cd00397">
    <property type="entry name" value="DNA_BRE_C"/>
    <property type="match status" value="1"/>
</dbReference>
<dbReference type="AlphaFoldDB" id="A0AAW4UK19"/>
<dbReference type="GO" id="GO:0003677">
    <property type="term" value="F:DNA binding"/>
    <property type="evidence" value="ECO:0007669"/>
    <property type="project" value="InterPro"/>
</dbReference>
<organism evidence="2 3">
    <name type="scientific">Agathobacter rectalis</name>
    <dbReference type="NCBI Taxonomy" id="39491"/>
    <lineage>
        <taxon>Bacteria</taxon>
        <taxon>Bacillati</taxon>
        <taxon>Bacillota</taxon>
        <taxon>Clostridia</taxon>
        <taxon>Lachnospirales</taxon>
        <taxon>Lachnospiraceae</taxon>
        <taxon>Agathobacter</taxon>
    </lineage>
</organism>
<dbReference type="RefSeq" id="WP_306782648.1">
    <property type="nucleotide sequence ID" value="NZ_JAJCJQ010000001.1"/>
</dbReference>
<dbReference type="InterPro" id="IPR013762">
    <property type="entry name" value="Integrase-like_cat_sf"/>
</dbReference>
<dbReference type="Gene3D" id="1.10.443.10">
    <property type="entry name" value="Intergrase catalytic core"/>
    <property type="match status" value="1"/>
</dbReference>
<comment type="caution">
    <text evidence="2">The sequence shown here is derived from an EMBL/GenBank/DDBJ whole genome shotgun (WGS) entry which is preliminary data.</text>
</comment>
<dbReference type="GO" id="GO:0006310">
    <property type="term" value="P:DNA recombination"/>
    <property type="evidence" value="ECO:0007669"/>
    <property type="project" value="UniProtKB-KW"/>
</dbReference>
<reference evidence="2" key="1">
    <citation type="submission" date="2021-10" db="EMBL/GenBank/DDBJ databases">
        <title>Collection of gut derived symbiotic bacterial strains cultured from healthy donors.</title>
        <authorList>
            <person name="Lin H."/>
            <person name="Littmann E."/>
            <person name="Kohout C."/>
            <person name="Pamer E.G."/>
        </authorList>
    </citation>
    <scope>NUCLEOTIDE SEQUENCE</scope>
    <source>
        <strain evidence="2">DFI.7.28A</strain>
    </source>
</reference>
<evidence type="ECO:0000313" key="3">
    <source>
        <dbReference type="Proteomes" id="UP001197741"/>
    </source>
</evidence>
<dbReference type="InterPro" id="IPR011010">
    <property type="entry name" value="DNA_brk_join_enz"/>
</dbReference>
<dbReference type="GO" id="GO:0015074">
    <property type="term" value="P:DNA integration"/>
    <property type="evidence" value="ECO:0007669"/>
    <property type="project" value="InterPro"/>
</dbReference>
<keyword evidence="1" id="KW-0233">DNA recombination</keyword>
<dbReference type="Proteomes" id="UP001197741">
    <property type="component" value="Unassembled WGS sequence"/>
</dbReference>